<comment type="caution">
    <text evidence="8">The sequence shown here is derived from an EMBL/GenBank/DDBJ whole genome shotgun (WGS) entry which is preliminary data.</text>
</comment>
<dbReference type="InterPro" id="IPR052053">
    <property type="entry name" value="IM_YidH-like"/>
</dbReference>
<gene>
    <name evidence="8" type="ORF">KYK14_01115</name>
</gene>
<accession>A0ABS6WWK3</accession>
<evidence type="ECO:0000256" key="4">
    <source>
        <dbReference type="ARBA" id="ARBA00022989"/>
    </source>
</evidence>
<dbReference type="PANTHER" id="PTHR34187:SF2">
    <property type="entry name" value="DUF202 DOMAIN-CONTAINING PROTEIN"/>
    <property type="match status" value="1"/>
</dbReference>
<comment type="subcellular location">
    <subcellularLocation>
        <location evidence="1">Cell membrane</location>
        <topology evidence="1">Multi-pass membrane protein</topology>
    </subcellularLocation>
</comment>
<keyword evidence="9" id="KW-1185">Reference proteome</keyword>
<keyword evidence="2" id="KW-1003">Cell membrane</keyword>
<dbReference type="PANTHER" id="PTHR34187">
    <property type="entry name" value="FGR18P"/>
    <property type="match status" value="1"/>
</dbReference>
<evidence type="ECO:0000313" key="8">
    <source>
        <dbReference type="EMBL" id="MBW3127139.1"/>
    </source>
</evidence>
<dbReference type="Proteomes" id="UP000826188">
    <property type="component" value="Unassembled WGS sequence"/>
</dbReference>
<keyword evidence="3 6" id="KW-0812">Transmembrane</keyword>
<feature type="transmembrane region" description="Helical" evidence="6">
    <location>
        <begin position="56"/>
        <end position="74"/>
    </location>
</feature>
<dbReference type="InterPro" id="IPR003807">
    <property type="entry name" value="DUF202"/>
</dbReference>
<sequence length="94" mass="10406">MPSPAPLPANYDQQRLAAARTRMANERTFLTYLRTSLALVGFGLALIQLHPLRGAGIGYGALGVAGIMLLVGWLRFRMRRREMEECRLPAPVTP</sequence>
<feature type="transmembrane region" description="Helical" evidence="6">
    <location>
        <begin position="29"/>
        <end position="50"/>
    </location>
</feature>
<evidence type="ECO:0000256" key="1">
    <source>
        <dbReference type="ARBA" id="ARBA00004651"/>
    </source>
</evidence>
<dbReference type="EMBL" id="JAHWGL010000002">
    <property type="protein sequence ID" value="MBW3127139.1"/>
    <property type="molecule type" value="Genomic_DNA"/>
</dbReference>
<name>A0ABS6WWK3_9BACT</name>
<evidence type="ECO:0000259" key="7">
    <source>
        <dbReference type="Pfam" id="PF02656"/>
    </source>
</evidence>
<reference evidence="8 9" key="1">
    <citation type="submission" date="2021-07" db="EMBL/GenBank/DDBJ databases">
        <title>Hymenobacter profundi sp. nov., isolated from deep-sea water.</title>
        <authorList>
            <person name="Kim M.K."/>
        </authorList>
    </citation>
    <scope>NUCLEOTIDE SEQUENCE [LARGE SCALE GENOMIC DNA]</scope>
    <source>
        <strain evidence="8 9">M2</strain>
    </source>
</reference>
<evidence type="ECO:0000256" key="5">
    <source>
        <dbReference type="ARBA" id="ARBA00023136"/>
    </source>
</evidence>
<evidence type="ECO:0000256" key="3">
    <source>
        <dbReference type="ARBA" id="ARBA00022692"/>
    </source>
</evidence>
<proteinExistence type="predicted"/>
<keyword evidence="4 6" id="KW-1133">Transmembrane helix</keyword>
<feature type="domain" description="DUF202" evidence="7">
    <location>
        <begin position="20"/>
        <end position="81"/>
    </location>
</feature>
<organism evidence="8 9">
    <name type="scientific">Hymenobacter profundi</name>
    <dbReference type="NCBI Taxonomy" id="1982110"/>
    <lineage>
        <taxon>Bacteria</taxon>
        <taxon>Pseudomonadati</taxon>
        <taxon>Bacteroidota</taxon>
        <taxon>Cytophagia</taxon>
        <taxon>Cytophagales</taxon>
        <taxon>Hymenobacteraceae</taxon>
        <taxon>Hymenobacter</taxon>
    </lineage>
</organism>
<keyword evidence="5 6" id="KW-0472">Membrane</keyword>
<protein>
    <submittedName>
        <fullName evidence="8">DUF202 domain-containing protein</fullName>
    </submittedName>
</protein>
<dbReference type="RefSeq" id="WP_219156226.1">
    <property type="nucleotide sequence ID" value="NZ_JAHWGL010000002.1"/>
</dbReference>
<evidence type="ECO:0000256" key="6">
    <source>
        <dbReference type="SAM" id="Phobius"/>
    </source>
</evidence>
<evidence type="ECO:0000256" key="2">
    <source>
        <dbReference type="ARBA" id="ARBA00022475"/>
    </source>
</evidence>
<evidence type="ECO:0000313" key="9">
    <source>
        <dbReference type="Proteomes" id="UP000826188"/>
    </source>
</evidence>
<dbReference type="Pfam" id="PF02656">
    <property type="entry name" value="DUF202"/>
    <property type="match status" value="1"/>
</dbReference>